<protein>
    <recommendedName>
        <fullName evidence="1">Rhodanese domain-containing protein</fullName>
    </recommendedName>
</protein>
<gene>
    <name evidence="2" type="ORF">S01H1_13718</name>
</gene>
<dbReference type="EMBL" id="BARS01007089">
    <property type="protein sequence ID" value="GAF78127.1"/>
    <property type="molecule type" value="Genomic_DNA"/>
</dbReference>
<dbReference type="CDD" id="cd00158">
    <property type="entry name" value="RHOD"/>
    <property type="match status" value="1"/>
</dbReference>
<evidence type="ECO:0000259" key="1">
    <source>
        <dbReference type="PROSITE" id="PS50206"/>
    </source>
</evidence>
<dbReference type="InterPro" id="IPR036873">
    <property type="entry name" value="Rhodanese-like_dom_sf"/>
</dbReference>
<dbReference type="InterPro" id="IPR001763">
    <property type="entry name" value="Rhodanese-like_dom"/>
</dbReference>
<comment type="caution">
    <text evidence="2">The sequence shown here is derived from an EMBL/GenBank/DDBJ whole genome shotgun (WGS) entry which is preliminary data.</text>
</comment>
<dbReference type="AlphaFoldDB" id="X0SQH3"/>
<accession>X0SQH3</accession>
<name>X0SQH3_9ZZZZ</name>
<dbReference type="SUPFAM" id="SSF52821">
    <property type="entry name" value="Rhodanese/Cell cycle control phosphatase"/>
    <property type="match status" value="1"/>
</dbReference>
<organism evidence="2">
    <name type="scientific">marine sediment metagenome</name>
    <dbReference type="NCBI Taxonomy" id="412755"/>
    <lineage>
        <taxon>unclassified sequences</taxon>
        <taxon>metagenomes</taxon>
        <taxon>ecological metagenomes</taxon>
    </lineage>
</organism>
<feature type="domain" description="Rhodanese" evidence="1">
    <location>
        <begin position="80"/>
        <end position="106"/>
    </location>
</feature>
<evidence type="ECO:0000313" key="2">
    <source>
        <dbReference type="EMBL" id="GAF78127.1"/>
    </source>
</evidence>
<sequence length="141" mass="16155">MGNNASTRKVNYEDIQEAIKCKDTMMINTLSTDNQHCLIERTTSISSEVKILNESLTKNKEIRIIVYGMNANDNSTLTKYEQLVKLGFYNVFVYPGGMFEWLLLQDVYGDELFSTTKKELDILKYKPQSGANIHLIENGYP</sequence>
<reference evidence="2" key="1">
    <citation type="journal article" date="2014" name="Front. Microbiol.">
        <title>High frequency of phylogenetically diverse reductive dehalogenase-homologous genes in deep subseafloor sedimentary metagenomes.</title>
        <authorList>
            <person name="Kawai M."/>
            <person name="Futagami T."/>
            <person name="Toyoda A."/>
            <person name="Takaki Y."/>
            <person name="Nishi S."/>
            <person name="Hori S."/>
            <person name="Arai W."/>
            <person name="Tsubouchi T."/>
            <person name="Morono Y."/>
            <person name="Uchiyama I."/>
            <person name="Ito T."/>
            <person name="Fujiyama A."/>
            <person name="Inagaki F."/>
            <person name="Takami H."/>
        </authorList>
    </citation>
    <scope>NUCLEOTIDE SEQUENCE</scope>
    <source>
        <strain evidence="2">Expedition CK06-06</strain>
    </source>
</reference>
<proteinExistence type="predicted"/>
<dbReference type="PROSITE" id="PS50206">
    <property type="entry name" value="RHODANESE_3"/>
    <property type="match status" value="1"/>
</dbReference>
<dbReference type="Pfam" id="PF00581">
    <property type="entry name" value="Rhodanese"/>
    <property type="match status" value="1"/>
</dbReference>